<keyword evidence="1" id="KW-0472">Membrane</keyword>
<proteinExistence type="predicted"/>
<keyword evidence="1" id="KW-0812">Transmembrane</keyword>
<feature type="transmembrane region" description="Helical" evidence="1">
    <location>
        <begin position="323"/>
        <end position="343"/>
    </location>
</feature>
<reference evidence="2" key="1">
    <citation type="journal article" date="2020" name="mSystems">
        <title>Genome- and Community-Level Interaction Insights into Carbon Utilization and Element Cycling Functions of Hydrothermarchaeota in Hydrothermal Sediment.</title>
        <authorList>
            <person name="Zhou Z."/>
            <person name="Liu Y."/>
            <person name="Xu W."/>
            <person name="Pan J."/>
            <person name="Luo Z.H."/>
            <person name="Li M."/>
        </authorList>
    </citation>
    <scope>NUCLEOTIDE SEQUENCE [LARGE SCALE GENOMIC DNA]</scope>
    <source>
        <strain evidence="2">SpSt-374</strain>
    </source>
</reference>
<sequence>MALMLLCLSGIVVAEILPASQLFEANVIAQSVSFRYTGTEPQPLLREVQSLQEISITGRQTVTLVGTFASSTPSAVATSSSITVELANDTSNFTLKPLGTAKELQLNEVLLREGTAVLDLSYRTPENRLSLTLQPQFRTNALTINLGSQPLQVSLKGYRIVDDGNAQQTAVDKELELIFTPTPGLLSLSLPEVAKLAVILADINQNSQWFGGNLNVADLGFASFDSQRLTLAHSGAYGGNNSTILSGEVRMAGKAMQLGKNQFFMGGTPGIQKVRYWQIDEDNSAIALRMAGKSTAVAAGLDPDFPVEQIKVSYLRLWLPESAVAGLIPFTAALGSYLLYWLLDRRRV</sequence>
<evidence type="ECO:0000256" key="1">
    <source>
        <dbReference type="SAM" id="Phobius"/>
    </source>
</evidence>
<comment type="caution">
    <text evidence="2">The sequence shown here is derived from an EMBL/GenBank/DDBJ whole genome shotgun (WGS) entry which is preliminary data.</text>
</comment>
<keyword evidence="1" id="KW-1133">Transmembrane helix</keyword>
<dbReference type="EMBL" id="DSPX01000129">
    <property type="protein sequence ID" value="HGG01534.1"/>
    <property type="molecule type" value="Genomic_DNA"/>
</dbReference>
<evidence type="ECO:0000313" key="2">
    <source>
        <dbReference type="EMBL" id="HGG01534.1"/>
    </source>
</evidence>
<accession>A0A7C3VHE7</accession>
<protein>
    <submittedName>
        <fullName evidence="2">Uncharacterized protein</fullName>
    </submittedName>
</protein>
<organism evidence="2">
    <name type="scientific">Planktothricoides sp. SpSt-374</name>
    <dbReference type="NCBI Taxonomy" id="2282167"/>
    <lineage>
        <taxon>Bacteria</taxon>
        <taxon>Bacillati</taxon>
        <taxon>Cyanobacteriota</taxon>
        <taxon>Cyanophyceae</taxon>
        <taxon>Oscillatoriophycideae</taxon>
        <taxon>Oscillatoriales</taxon>
        <taxon>Oscillatoriaceae</taxon>
        <taxon>Planktothricoides</taxon>
    </lineage>
</organism>
<name>A0A7C3VHE7_9CYAN</name>
<dbReference type="AlphaFoldDB" id="A0A7C3VHE7"/>
<gene>
    <name evidence="2" type="ORF">ENR15_13020</name>
</gene>